<feature type="transmembrane region" description="Helical" evidence="1">
    <location>
        <begin position="139"/>
        <end position="162"/>
    </location>
</feature>
<dbReference type="PANTHER" id="PTHR32502:SF26">
    <property type="entry name" value="PHOSPHOTRANSFERASE SYSTEM SUGAR-SPECIFIC EIID COMPONENT"/>
    <property type="match status" value="1"/>
</dbReference>
<feature type="transmembrane region" description="Helical" evidence="1">
    <location>
        <begin position="115"/>
        <end position="133"/>
    </location>
</feature>
<dbReference type="EMBL" id="AEYY01000010">
    <property type="protein sequence ID" value="EHC03617.1"/>
    <property type="molecule type" value="Genomic_DNA"/>
</dbReference>
<comment type="caution">
    <text evidence="2">The sequence shown here is derived from an EMBL/GenBank/DDBJ whole genome shotgun (WGS) entry which is preliminary data.</text>
</comment>
<dbReference type="GO" id="GO:0005886">
    <property type="term" value="C:plasma membrane"/>
    <property type="evidence" value="ECO:0007669"/>
    <property type="project" value="TreeGrafter"/>
</dbReference>
<dbReference type="InterPro" id="IPR004704">
    <property type="entry name" value="PTS_IID_man"/>
</dbReference>
<reference evidence="2 3" key="1">
    <citation type="submission" date="2011-03" db="EMBL/GenBank/DDBJ databases">
        <title>Deep-sequencing identification of multiple resistance mechanism for the high antibiotic-resistance strain Streptococcus suis R61.</title>
        <authorList>
            <person name="Hu P."/>
            <person name="Yang M."/>
            <person name="Jin M."/>
            <person name="Xiao J."/>
        </authorList>
    </citation>
    <scope>NUCLEOTIDE SEQUENCE [LARGE SCALE GENOMIC DNA]</scope>
    <source>
        <strain evidence="2 3">R61</strain>
    </source>
</reference>
<dbReference type="PANTHER" id="PTHR32502">
    <property type="entry name" value="N-ACETYLGALACTOSAMINE PERMEASE II COMPONENT-RELATED"/>
    <property type="match status" value="1"/>
</dbReference>
<gene>
    <name evidence="2" type="ORF">SSUR61_0459</name>
</gene>
<dbReference type="PROSITE" id="PS51108">
    <property type="entry name" value="PTS_EIID"/>
    <property type="match status" value="1"/>
</dbReference>
<dbReference type="RefSeq" id="WP_002940154.1">
    <property type="nucleotide sequence ID" value="NZ_AEYY01000010.1"/>
</dbReference>
<feature type="transmembrane region" description="Helical" evidence="1">
    <location>
        <begin position="223"/>
        <end position="241"/>
    </location>
</feature>
<dbReference type="Proteomes" id="UP000004014">
    <property type="component" value="Unassembled WGS sequence"/>
</dbReference>
<organism evidence="2 3">
    <name type="scientific">Streptococcus suis R61</name>
    <dbReference type="NCBI Taxonomy" id="996306"/>
    <lineage>
        <taxon>Bacteria</taxon>
        <taxon>Bacillati</taxon>
        <taxon>Bacillota</taxon>
        <taxon>Bacilli</taxon>
        <taxon>Lactobacillales</taxon>
        <taxon>Streptococcaceae</taxon>
        <taxon>Streptococcus</taxon>
    </lineage>
</organism>
<accession>A0AA87K4L0</accession>
<feature type="transmembrane region" description="Helical" evidence="1">
    <location>
        <begin position="253"/>
        <end position="270"/>
    </location>
</feature>
<dbReference type="Pfam" id="PF03613">
    <property type="entry name" value="EIID-AGA"/>
    <property type="match status" value="1"/>
</dbReference>
<evidence type="ECO:0000313" key="2">
    <source>
        <dbReference type="EMBL" id="EHC03617.1"/>
    </source>
</evidence>
<name>A0AA87K4L0_STRSU</name>
<sequence>MMKSREKLSQSDINRVSRRYMFGGQLGWNYERMMNVSYARAVYPALEKIYGKKSPELKKAMKTEMQFFNTSPFLTAFILGLDLSLQEQEGIDSIETVAAVKTSLMGPFAAVGDSLFGAVIPTICGSIAAYMGLEGNPLGVIIWLLIAAGILFIRYFELPIAYKQGQKLLANISGLLQKLTDAATLLGVLVVGGLIPTVIKVITPYQFVMGEKTLILQDDVLNKLLPALIPILLVWFAYWLLGRKKLDSTKVIWIFLVLSIIFHTTGILAIG</sequence>
<keyword evidence="1" id="KW-0472">Membrane</keyword>
<dbReference type="GO" id="GO:0009401">
    <property type="term" value="P:phosphoenolpyruvate-dependent sugar phosphotransferase system"/>
    <property type="evidence" value="ECO:0007669"/>
    <property type="project" value="InterPro"/>
</dbReference>
<protein>
    <submittedName>
        <fullName evidence="2">PTS system mannose/fructose/sorbose family IID component</fullName>
    </submittedName>
</protein>
<keyword evidence="1" id="KW-0812">Transmembrane</keyword>
<feature type="transmembrane region" description="Helical" evidence="1">
    <location>
        <begin position="183"/>
        <end position="203"/>
    </location>
</feature>
<keyword evidence="1" id="KW-1133">Transmembrane helix</keyword>
<dbReference type="InterPro" id="IPR050303">
    <property type="entry name" value="GatZ_KbaZ_carbometab"/>
</dbReference>
<dbReference type="AlphaFoldDB" id="A0AA87K4L0"/>
<proteinExistence type="predicted"/>
<evidence type="ECO:0000313" key="3">
    <source>
        <dbReference type="Proteomes" id="UP000004014"/>
    </source>
</evidence>
<evidence type="ECO:0000256" key="1">
    <source>
        <dbReference type="SAM" id="Phobius"/>
    </source>
</evidence>